<dbReference type="Proteomes" id="UP001460270">
    <property type="component" value="Unassembled WGS sequence"/>
</dbReference>
<evidence type="ECO:0000313" key="2">
    <source>
        <dbReference type="Proteomes" id="UP001460270"/>
    </source>
</evidence>
<proteinExistence type="predicted"/>
<sequence>MTGRDIVGGHACGPWDEGGGWEGRVRTGDLYRGGCSSVPRITTKLYDKRFRTEEPRTQAEISVSMSRAEEEQDLLSILSQDQS</sequence>
<accession>A0AAW0NCM6</accession>
<protein>
    <submittedName>
        <fullName evidence="1">Uncharacterized protein</fullName>
    </submittedName>
</protein>
<gene>
    <name evidence="1" type="ORF">WMY93_025147</name>
</gene>
<keyword evidence="2" id="KW-1185">Reference proteome</keyword>
<dbReference type="EMBL" id="JBBPFD010000018">
    <property type="protein sequence ID" value="KAK7889587.1"/>
    <property type="molecule type" value="Genomic_DNA"/>
</dbReference>
<reference evidence="2" key="1">
    <citation type="submission" date="2024-04" db="EMBL/GenBank/DDBJ databases">
        <title>Salinicola lusitanus LLJ914,a marine bacterium isolated from the Okinawa Trough.</title>
        <authorList>
            <person name="Li J."/>
        </authorList>
    </citation>
    <scope>NUCLEOTIDE SEQUENCE [LARGE SCALE GENOMIC DNA]</scope>
</reference>
<name>A0AAW0NCM6_9GOBI</name>
<comment type="caution">
    <text evidence="1">The sequence shown here is derived from an EMBL/GenBank/DDBJ whole genome shotgun (WGS) entry which is preliminary data.</text>
</comment>
<dbReference type="AlphaFoldDB" id="A0AAW0NCM6"/>
<evidence type="ECO:0000313" key="1">
    <source>
        <dbReference type="EMBL" id="KAK7889587.1"/>
    </source>
</evidence>
<organism evidence="1 2">
    <name type="scientific">Mugilogobius chulae</name>
    <name type="common">yellowstripe goby</name>
    <dbReference type="NCBI Taxonomy" id="88201"/>
    <lineage>
        <taxon>Eukaryota</taxon>
        <taxon>Metazoa</taxon>
        <taxon>Chordata</taxon>
        <taxon>Craniata</taxon>
        <taxon>Vertebrata</taxon>
        <taxon>Euteleostomi</taxon>
        <taxon>Actinopterygii</taxon>
        <taxon>Neopterygii</taxon>
        <taxon>Teleostei</taxon>
        <taxon>Neoteleostei</taxon>
        <taxon>Acanthomorphata</taxon>
        <taxon>Gobiaria</taxon>
        <taxon>Gobiiformes</taxon>
        <taxon>Gobioidei</taxon>
        <taxon>Gobiidae</taxon>
        <taxon>Gobionellinae</taxon>
        <taxon>Mugilogobius</taxon>
    </lineage>
</organism>